<evidence type="ECO:0000256" key="1">
    <source>
        <dbReference type="SAM" id="MobiDB-lite"/>
    </source>
</evidence>
<reference evidence="3" key="1">
    <citation type="submission" date="2023-03" db="EMBL/GenBank/DDBJ databases">
        <title>Massive genome expansion in bonnet fungi (Mycena s.s.) driven by repeated elements and novel gene families across ecological guilds.</title>
        <authorList>
            <consortium name="Lawrence Berkeley National Laboratory"/>
            <person name="Harder C.B."/>
            <person name="Miyauchi S."/>
            <person name="Viragh M."/>
            <person name="Kuo A."/>
            <person name="Thoen E."/>
            <person name="Andreopoulos B."/>
            <person name="Lu D."/>
            <person name="Skrede I."/>
            <person name="Drula E."/>
            <person name="Henrissat B."/>
            <person name="Morin E."/>
            <person name="Kohler A."/>
            <person name="Barry K."/>
            <person name="LaButti K."/>
            <person name="Morin E."/>
            <person name="Salamov A."/>
            <person name="Lipzen A."/>
            <person name="Mereny Z."/>
            <person name="Hegedus B."/>
            <person name="Baldrian P."/>
            <person name="Stursova M."/>
            <person name="Weitz H."/>
            <person name="Taylor A."/>
            <person name="Grigoriev I.V."/>
            <person name="Nagy L.G."/>
            <person name="Martin F."/>
            <person name="Kauserud H."/>
        </authorList>
    </citation>
    <scope>NUCLEOTIDE SEQUENCE</scope>
    <source>
        <strain evidence="3">CBHHK002</strain>
    </source>
</reference>
<feature type="compositionally biased region" description="Polar residues" evidence="1">
    <location>
        <begin position="905"/>
        <end position="917"/>
    </location>
</feature>
<feature type="transmembrane region" description="Helical" evidence="2">
    <location>
        <begin position="1162"/>
        <end position="1184"/>
    </location>
</feature>
<keyword evidence="2" id="KW-1133">Transmembrane helix</keyword>
<feature type="transmembrane region" description="Helical" evidence="2">
    <location>
        <begin position="1102"/>
        <end position="1131"/>
    </location>
</feature>
<dbReference type="Proteomes" id="UP001218218">
    <property type="component" value="Unassembled WGS sequence"/>
</dbReference>
<dbReference type="AlphaFoldDB" id="A0AAD6ZR81"/>
<feature type="transmembrane region" description="Helical" evidence="2">
    <location>
        <begin position="1057"/>
        <end position="1081"/>
    </location>
</feature>
<comment type="caution">
    <text evidence="3">The sequence shown here is derived from an EMBL/GenBank/DDBJ whole genome shotgun (WGS) entry which is preliminary data.</text>
</comment>
<organism evidence="3 4">
    <name type="scientific">Mycena albidolilacea</name>
    <dbReference type="NCBI Taxonomy" id="1033008"/>
    <lineage>
        <taxon>Eukaryota</taxon>
        <taxon>Fungi</taxon>
        <taxon>Dikarya</taxon>
        <taxon>Basidiomycota</taxon>
        <taxon>Agaricomycotina</taxon>
        <taxon>Agaricomycetes</taxon>
        <taxon>Agaricomycetidae</taxon>
        <taxon>Agaricales</taxon>
        <taxon>Marasmiineae</taxon>
        <taxon>Mycenaceae</taxon>
        <taxon>Mycena</taxon>
    </lineage>
</organism>
<protein>
    <submittedName>
        <fullName evidence="3">Uncharacterized protein</fullName>
    </submittedName>
</protein>
<proteinExistence type="predicted"/>
<feature type="region of interest" description="Disordered" evidence="1">
    <location>
        <begin position="886"/>
        <end position="935"/>
    </location>
</feature>
<gene>
    <name evidence="3" type="ORF">DFH08DRAFT_939642</name>
</gene>
<feature type="transmembrane region" description="Helical" evidence="2">
    <location>
        <begin position="988"/>
        <end position="1005"/>
    </location>
</feature>
<accession>A0AAD6ZR81</accession>
<name>A0AAD6ZR81_9AGAR</name>
<dbReference type="InterPro" id="IPR011990">
    <property type="entry name" value="TPR-like_helical_dom_sf"/>
</dbReference>
<keyword evidence="2" id="KW-0472">Membrane</keyword>
<evidence type="ECO:0000256" key="2">
    <source>
        <dbReference type="SAM" id="Phobius"/>
    </source>
</evidence>
<sequence length="1196" mass="131912">MLYLEGYFFASLPTSTASSGGCGVSYTWTVTCGMDRQGSITRIAESRTYNELSAKSDRKSTSPAVVPARHPCDFQSVQDDENFISGKEVIYRVIYLSEEERCRQDDRFTSLKTAIRAGLQTALPPMVRSRLSSPRRQMYLSETRGIDTVPGLQCEISMGTAIWTAIWMAKICTYSADSSLDAHAAKVPPKVEQRMSLNTAVVFRRSFCAGDQDNYHLKAENPPTCRLTLLTCDGPLAKDLATSGCRLRESSGCGEMRRHVGGRFRSGAETTAHNQSGNGEINEKETHRVQGVGGGPLAQRPFCCGGNEDACDSKGAMAPVGHCHGGDDTELGIPLRTFPPKSEPVLEVHTLLKRSEPWLYPLLPPVQTDARAEALPGVPAPVTVLQAHAWRPSSSSLLIGKFMANIPEFPTLTDVQATQGNCSPVQFDNFRHHPVLPHHEHAAKHLLHTLISRLFVLTVSVLRYECLRHKVSNFDRYSASEDNSVEMFEDVAALLPTQPPARPSTLTDLDNSPIQLFDGIGDLDEFTRALWMLEKAAALLHNSHPDKPLSLRRMGDSNTLTPDRHPDKHLHLADFGNCLCRRFDEVGSVDDLEASVRLLEQATTLTPDRHPDKHLRLMDLGSCLLRRFDEVGSVDDLTMSVSLFETVSTRIPDGHPDKPSRLIDLGYCLLRHFDEIGRVDGLTRSVSVFKAANTLIPDGHQNKLLCLGLLGISLRHQFGRSESVHDINESVTALRAAIDLCSLPNIDRALILINFANSLLCRFEHLGNLKDLQEALPIMTEAVNLSPDIDPNNDLAYCLVCWFEKVGNLKDLKAAVVMFESSAGSDHSRLHRALGAAIPAISQLLCRRNTVARCTAVEVLAVLVAYSSLRNSLVDDIPLINSQLARSRQDTTRAGEPTDLPPGTAKTTSISRTTQDSGIRRRGLQSKEDDTYHPFPTVSGPSTCFRIPEELRNYLTGIRSYLPFTGTLPQTQPPSIAIPDIISWLENTGNFIGATYVFMIAPPFLHDRVSLWDLHWLENRLGAFQTWVWAAHAALFGASVALLALAGLSSSPVAQSFVILCGIFALFGFVYTVFLVFRIGDCKGQYSGRFIDRANSMQAAHLFWNVAIMLSLPLTWMTWAVFSLFCFMLSLGVQQAILDVRSAVGRDTKTGISLSATKGLSIVQLCGFMVAIVWSTSYIFLIHVEIRRCMDSSNSP</sequence>
<keyword evidence="4" id="KW-1185">Reference proteome</keyword>
<evidence type="ECO:0000313" key="3">
    <source>
        <dbReference type="EMBL" id="KAJ7334960.1"/>
    </source>
</evidence>
<keyword evidence="2" id="KW-0812">Transmembrane</keyword>
<dbReference type="SUPFAM" id="SSF81901">
    <property type="entry name" value="HCP-like"/>
    <property type="match status" value="1"/>
</dbReference>
<evidence type="ECO:0000313" key="4">
    <source>
        <dbReference type="Proteomes" id="UP001218218"/>
    </source>
</evidence>
<dbReference type="Gene3D" id="1.25.40.10">
    <property type="entry name" value="Tetratricopeptide repeat domain"/>
    <property type="match status" value="1"/>
</dbReference>
<feature type="transmembrane region" description="Helical" evidence="2">
    <location>
        <begin position="1026"/>
        <end position="1045"/>
    </location>
</feature>
<dbReference type="EMBL" id="JARIHO010000032">
    <property type="protein sequence ID" value="KAJ7334960.1"/>
    <property type="molecule type" value="Genomic_DNA"/>
</dbReference>